<organism evidence="4 5">
    <name type="scientific">Lepraria finkii</name>
    <dbReference type="NCBI Taxonomy" id="1340010"/>
    <lineage>
        <taxon>Eukaryota</taxon>
        <taxon>Fungi</taxon>
        <taxon>Dikarya</taxon>
        <taxon>Ascomycota</taxon>
        <taxon>Pezizomycotina</taxon>
        <taxon>Lecanoromycetes</taxon>
        <taxon>OSLEUM clade</taxon>
        <taxon>Lecanoromycetidae</taxon>
        <taxon>Lecanorales</taxon>
        <taxon>Lecanorineae</taxon>
        <taxon>Stereocaulaceae</taxon>
        <taxon>Lepraria</taxon>
    </lineage>
</organism>
<dbReference type="Proteomes" id="UP001590951">
    <property type="component" value="Unassembled WGS sequence"/>
</dbReference>
<dbReference type="PANTHER" id="PTHR16166:SF93">
    <property type="entry name" value="INTERMEMBRANE LIPID TRANSFER PROTEIN VPS13"/>
    <property type="match status" value="1"/>
</dbReference>
<dbReference type="Pfam" id="PF25036">
    <property type="entry name" value="VPS13_VAB"/>
    <property type="match status" value="1"/>
</dbReference>
<sequence>MMALIVTSATIALASKSAQFLSTDEDVLSKPRGADAPYRIRNYTGFDLSVWAAAREEDQGSAAKLSDGEEAPWRFEDPTTMRENLSPEGNAGIVGLKLEGSGFDSVERIGVNREGETLYNLKPKKDNVLHRLLVEVKLGSDNVKYITFRSPLLVENNTQIPVEIGVFSPEEGHLLKIEKIPPGKARPAPIGAAFMHSLVVRPDQGFGYSWSNERLFWKDLLKRPTRTITCRGENNDQSPPFYFQMNASYDKNDPMTKVYPYMRIKLHAPIELQNLLPYDFKYRIYDKNTKKHWTNFLRKGGVSPVHVVELSHLLLLSVDMQDTVFKQSEFAVVNSNTQEDFRRENTLAVKDPQGIQLNLKLHYFNVPDSGGAFKVSIYCPYLVLNKTGLNINLQSKSMFSSAKSAAGQGVRMDSDRGSKKALPYMFSYPNDDRKNRANIKVGESSWSKPQSLDAIGSAFAVVLPSANAKSELQVGISVAEGEGKYNLTKVVTVAPRFILKNKLKEQINIREPGSSNVMKLKHGELLPLHFLRQAPEKQLCFCFDGVNNQWSSPFNIANVGTVHVKLAKAGQRQQLIRVEVIMEAATMFLHVSIETKHWPFSMRNESDLEYMFYQTNPNLEEDEEDKGTGWKPIRYRLPAKSIMPYAWDYPAAMNKELIVSCNGKERRVKLAEIGNLVPWKVPGAQGKQPRIINLNIVAEGPTQTLVLSKYRPSESMYKQKSGLAQASQATGFEVKEMESDITFKAQLRLAGIGLSLVNTQPKELLYFTLREIELKYGDSQLYQTLNSTIKWIQIDNQLYGGIFPILLYPSVVPKTGKEMEAHPIFHAMVTRVKDDSYGVMYIKYFTLLLQQMTLELDEDFIFTMLEFAKVPGASWSEESEGKLCDESLDIPEPQQEEQGQDIYFEFLHLQPMQLDLSFVRTERINAEDTATSSNPLMFFVNIMTMSVGNVNDAPLRFNALMLENARISIPALLASVQSHYTQESIRQMHIILGSADFLGNPVGLFNNVSSGVADIFYEPYQGLVMTDRPQELGIGIAKGASSFVKKSVFGFSDSMAKFTGSMSKGLAAATLDKEYQDQRRMSKSRNRPKHALYGVTSGGNAFATSIASGIGGLARHPLLGAEKDGVQGFVKGVGKGFLGLATKPAIGAFDLASNMAEGVRNTTTVFDQEGLDRVRLTRFIGMDGIVRPYAQREALGQFWLKTLDDGKYFHEDYIAHLELQGKDLMVMLTYNRIMLVKTKKLKSEWDIKLNDIQTISKERTGMNVTLKGGTNGPFIPVSEESSRNWLYKQIGIAVNAFNDKYNAKG</sequence>
<protein>
    <submittedName>
        <fullName evidence="4">Uncharacterized protein</fullName>
    </submittedName>
</protein>
<dbReference type="Pfam" id="PF25037">
    <property type="entry name" value="VPS13_C"/>
    <property type="match status" value="1"/>
</dbReference>
<feature type="domain" description="Intermembrane lipid transfer protein VPS13-like C-terminal" evidence="3">
    <location>
        <begin position="1174"/>
        <end position="1279"/>
    </location>
</feature>
<evidence type="ECO:0000259" key="2">
    <source>
        <dbReference type="Pfam" id="PF25036"/>
    </source>
</evidence>
<evidence type="ECO:0000313" key="5">
    <source>
        <dbReference type="Proteomes" id="UP001590951"/>
    </source>
</evidence>
<reference evidence="4 5" key="1">
    <citation type="submission" date="2024-09" db="EMBL/GenBank/DDBJ databases">
        <title>Rethinking Asexuality: The Enigmatic Case of Functional Sexual Genes in Lepraria (Stereocaulaceae).</title>
        <authorList>
            <person name="Doellman M."/>
            <person name="Sun Y."/>
            <person name="Barcenas-Pena A."/>
            <person name="Lumbsch H.T."/>
            <person name="Grewe F."/>
        </authorList>
    </citation>
    <scope>NUCLEOTIDE SEQUENCE [LARGE SCALE GENOMIC DNA]</scope>
    <source>
        <strain evidence="4 5">Grewe 0041</strain>
    </source>
</reference>
<feature type="domain" description="Vacuolar protein sorting-associated protein 13 VPS13 adaptor binding" evidence="2">
    <location>
        <begin position="78"/>
        <end position="653"/>
    </location>
</feature>
<comment type="similarity">
    <text evidence="1">Belongs to the VPS13 family.</text>
</comment>
<evidence type="ECO:0000313" key="4">
    <source>
        <dbReference type="EMBL" id="KAL2056798.1"/>
    </source>
</evidence>
<dbReference type="InterPro" id="IPR026847">
    <property type="entry name" value="VPS13"/>
</dbReference>
<comment type="caution">
    <text evidence="4">The sequence shown here is derived from an EMBL/GenBank/DDBJ whole genome shotgun (WGS) entry which is preliminary data.</text>
</comment>
<evidence type="ECO:0000259" key="3">
    <source>
        <dbReference type="Pfam" id="PF25037"/>
    </source>
</evidence>
<dbReference type="InterPro" id="IPR009543">
    <property type="entry name" value="VPS13_VAB"/>
</dbReference>
<evidence type="ECO:0000256" key="1">
    <source>
        <dbReference type="ARBA" id="ARBA00006545"/>
    </source>
</evidence>
<dbReference type="InterPro" id="IPR056748">
    <property type="entry name" value="VPS13-like_C"/>
</dbReference>
<dbReference type="EMBL" id="JBHFEH010000007">
    <property type="protein sequence ID" value="KAL2056798.1"/>
    <property type="molecule type" value="Genomic_DNA"/>
</dbReference>
<proteinExistence type="inferred from homology"/>
<keyword evidence="5" id="KW-1185">Reference proteome</keyword>
<dbReference type="PANTHER" id="PTHR16166">
    <property type="entry name" value="VACUOLAR PROTEIN SORTING-ASSOCIATED PROTEIN VPS13"/>
    <property type="match status" value="1"/>
</dbReference>
<name>A0ABR4BLF7_9LECA</name>
<gene>
    <name evidence="4" type="ORF">ABVK25_003193</name>
</gene>
<accession>A0ABR4BLF7</accession>